<name>E0S4V2_BUTPB</name>
<geneLocation type="plasmid" evidence="2 3">
    <name>pCY186</name>
</geneLocation>
<protein>
    <submittedName>
        <fullName evidence="2">Uncharacterized protein</fullName>
    </submittedName>
</protein>
<evidence type="ECO:0000256" key="1">
    <source>
        <dbReference type="SAM" id="MobiDB-lite"/>
    </source>
</evidence>
<evidence type="ECO:0000313" key="3">
    <source>
        <dbReference type="Proteomes" id="UP000001299"/>
    </source>
</evidence>
<dbReference type="KEGG" id="bpb:bpr_IV069"/>
<dbReference type="EMBL" id="CP001813">
    <property type="protein sequence ID" value="ADL36434.1"/>
    <property type="molecule type" value="Genomic_DNA"/>
</dbReference>
<keyword evidence="2" id="KW-0614">Plasmid</keyword>
<dbReference type="HOGENOM" id="CLU_2841477_0_0_9"/>
<dbReference type="Proteomes" id="UP000001299">
    <property type="component" value="Plasmid pCY186"/>
</dbReference>
<feature type="compositionally biased region" description="Basic and acidic residues" evidence="1">
    <location>
        <begin position="26"/>
        <end position="39"/>
    </location>
</feature>
<gene>
    <name evidence="2" type="ordered locus">bpr_IV069</name>
</gene>
<feature type="region of interest" description="Disordered" evidence="1">
    <location>
        <begin position="23"/>
        <end position="65"/>
    </location>
</feature>
<reference evidence="2 3" key="1">
    <citation type="journal article" date="2010" name="PLoS ONE">
        <title>The glycobiome of the rumen bacterium Butyrivibrio proteoclasticus B316(T) highlights adaptation to a polysaccharide-rich environment.</title>
        <authorList>
            <person name="Kelly W.J."/>
            <person name="Leahy S.C."/>
            <person name="Altermann E."/>
            <person name="Yeoman C.J."/>
            <person name="Dunne J.C."/>
            <person name="Kong Z."/>
            <person name="Pacheco D.M."/>
            <person name="Li D."/>
            <person name="Noel S.J."/>
            <person name="Moon C.D."/>
            <person name="Cookson A.L."/>
            <person name="Attwood G.T."/>
        </authorList>
    </citation>
    <scope>NUCLEOTIDE SEQUENCE [LARGE SCALE GENOMIC DNA]</scope>
    <source>
        <strain evidence="3">ATCC 51982 / DSM 14932 / B316</strain>
        <plasmid evidence="3">Plasmid pCY186</plasmid>
    </source>
</reference>
<dbReference type="RefSeq" id="WP_013283082.1">
    <property type="nucleotide sequence ID" value="NC_014390.1"/>
</dbReference>
<evidence type="ECO:0000313" key="2">
    <source>
        <dbReference type="EMBL" id="ADL36434.1"/>
    </source>
</evidence>
<sequence length="65" mass="7508">MINNKVTVNKGIENAEKQLQKAKNRLTQEKKKANDARRRIENRHKYMMGGGSAVDASGYMDREER</sequence>
<proteinExistence type="predicted"/>
<accession>E0S4V2</accession>
<keyword evidence="3" id="KW-1185">Reference proteome</keyword>
<organism evidence="2 3">
    <name type="scientific">Butyrivibrio proteoclasticus (strain ATCC 51982 / DSM 14932 / B316)</name>
    <name type="common">Clostridium proteoclasticum</name>
    <dbReference type="NCBI Taxonomy" id="515622"/>
    <lineage>
        <taxon>Bacteria</taxon>
        <taxon>Bacillati</taxon>
        <taxon>Bacillota</taxon>
        <taxon>Clostridia</taxon>
        <taxon>Lachnospirales</taxon>
        <taxon>Lachnospiraceae</taxon>
        <taxon>Butyrivibrio</taxon>
    </lineage>
</organism>
<dbReference type="AlphaFoldDB" id="E0S4V2"/>